<dbReference type="AlphaFoldDB" id="H5T8S1"/>
<dbReference type="CDD" id="cd24032">
    <property type="entry name" value="ASKHA_NBD_TsaB"/>
    <property type="match status" value="1"/>
</dbReference>
<dbReference type="eggNOG" id="COG1214">
    <property type="taxonomic scope" value="Bacteria"/>
</dbReference>
<accession>H5T8S1</accession>
<gene>
    <name evidence="5" type="ORF">GPUN_0554</name>
</gene>
<evidence type="ECO:0000313" key="5">
    <source>
        <dbReference type="EMBL" id="GAB54698.1"/>
    </source>
</evidence>
<protein>
    <recommendedName>
        <fullName evidence="2">tRNA threonylcarbamoyladenosine biosynthesis protein TsaB</fullName>
    </recommendedName>
    <alternativeName>
        <fullName evidence="3">t(6)A37 threonylcarbamoyladenosine biosynthesis protein TsaB</fullName>
    </alternativeName>
</protein>
<dbReference type="InterPro" id="IPR043129">
    <property type="entry name" value="ATPase_NBD"/>
</dbReference>
<sequence length="245" mass="26430">MNILAIDTATEACSVALMGSTVSSNPQNPASQNHTADPVDSIFEICPQQHSQKILPMIDTILTRSSMLPANLSAIAYGCGPGSFTGVRIAASTVQGLAFGADLPVVQVSTLATMAQQVYAQTGRTEHLILIDARMQEVYMGHFTIVDGVASAQMKEVVVAPQDALDYWRSLPPDIGLAGTGFVTYASLFSEALQSFTLDVLYPNAAYMLSFAQQALKKKTTITVNEIEPVYVRDTVTWKKLPHKM</sequence>
<dbReference type="RefSeq" id="WP_006003156.1">
    <property type="nucleotide sequence ID" value="NZ_BAET01000007.1"/>
</dbReference>
<dbReference type="NCBIfam" id="TIGR03725">
    <property type="entry name" value="T6A_YeaZ"/>
    <property type="match status" value="1"/>
</dbReference>
<evidence type="ECO:0000256" key="2">
    <source>
        <dbReference type="ARBA" id="ARBA00019012"/>
    </source>
</evidence>
<evidence type="ECO:0000313" key="6">
    <source>
        <dbReference type="Proteomes" id="UP000053586"/>
    </source>
</evidence>
<dbReference type="GO" id="GO:0002949">
    <property type="term" value="P:tRNA threonylcarbamoyladenosine modification"/>
    <property type="evidence" value="ECO:0007669"/>
    <property type="project" value="InterPro"/>
</dbReference>
<dbReference type="EMBL" id="BAET01000007">
    <property type="protein sequence ID" value="GAB54698.1"/>
    <property type="molecule type" value="Genomic_DNA"/>
</dbReference>
<reference evidence="5 6" key="2">
    <citation type="journal article" date="2017" name="Antonie Van Leeuwenhoek">
        <title>Rhizobium rhizosphaerae sp. nov., a novel species isolated from rice rhizosphere.</title>
        <authorList>
            <person name="Zhao J.J."/>
            <person name="Zhang J."/>
            <person name="Zhang R.J."/>
            <person name="Zhang C.W."/>
            <person name="Yin H.Q."/>
            <person name="Zhang X.X."/>
        </authorList>
    </citation>
    <scope>NUCLEOTIDE SEQUENCE [LARGE SCALE GENOMIC DNA]</scope>
    <source>
        <strain evidence="5 6">ACAM 611</strain>
    </source>
</reference>
<dbReference type="Proteomes" id="UP000053586">
    <property type="component" value="Unassembled WGS sequence"/>
</dbReference>
<comment type="caution">
    <text evidence="5">The sequence shown here is derived from an EMBL/GenBank/DDBJ whole genome shotgun (WGS) entry which is preliminary data.</text>
</comment>
<dbReference type="InterPro" id="IPR022496">
    <property type="entry name" value="T6A_TsaB"/>
</dbReference>
<keyword evidence="6" id="KW-1185">Reference proteome</keyword>
<reference evidence="5 6" key="1">
    <citation type="journal article" date="2012" name="J. Bacteriol.">
        <title>Genome sequence of proteorhodopsin-containing sea ice bacterium Glaciecola punicea ACAM 611T.</title>
        <authorList>
            <person name="Qin Q.-L."/>
            <person name="Xie B.-B."/>
            <person name="Shu Y.-L."/>
            <person name="Rong J.-C."/>
            <person name="Zhao D.-L."/>
            <person name="Zhang X.-Y."/>
            <person name="Chen X.-L."/>
            <person name="Zhou B.-C."/>
            <person name="Zhanga Y.-Z."/>
        </authorList>
    </citation>
    <scope>NUCLEOTIDE SEQUENCE [LARGE SCALE GENOMIC DNA]</scope>
    <source>
        <strain evidence="5 6">ACAM 611</strain>
    </source>
</reference>
<dbReference type="STRING" id="56804.BAE46_07770"/>
<dbReference type="InterPro" id="IPR000905">
    <property type="entry name" value="Gcp-like_dom"/>
</dbReference>
<dbReference type="PANTHER" id="PTHR11735:SF11">
    <property type="entry name" value="TRNA THREONYLCARBAMOYLADENOSINE BIOSYNTHESIS PROTEIN TSAB"/>
    <property type="match status" value="1"/>
</dbReference>
<dbReference type="GO" id="GO:0005829">
    <property type="term" value="C:cytosol"/>
    <property type="evidence" value="ECO:0007669"/>
    <property type="project" value="TreeGrafter"/>
</dbReference>
<proteinExistence type="inferred from homology"/>
<dbReference type="Gene3D" id="3.30.420.40">
    <property type="match status" value="2"/>
</dbReference>
<evidence type="ECO:0000256" key="1">
    <source>
        <dbReference type="ARBA" id="ARBA00010493"/>
    </source>
</evidence>
<dbReference type="PANTHER" id="PTHR11735">
    <property type="entry name" value="TRNA N6-ADENOSINE THREONYLCARBAMOYLTRANSFERASE"/>
    <property type="match status" value="1"/>
</dbReference>
<organism evidence="5 6">
    <name type="scientific">Glaciecola punicea ACAM 611</name>
    <dbReference type="NCBI Taxonomy" id="1121923"/>
    <lineage>
        <taxon>Bacteria</taxon>
        <taxon>Pseudomonadati</taxon>
        <taxon>Pseudomonadota</taxon>
        <taxon>Gammaproteobacteria</taxon>
        <taxon>Alteromonadales</taxon>
        <taxon>Alteromonadaceae</taxon>
        <taxon>Glaciecola</taxon>
    </lineage>
</organism>
<evidence type="ECO:0000256" key="3">
    <source>
        <dbReference type="ARBA" id="ARBA00032446"/>
    </source>
</evidence>
<name>H5T8S1_9ALTE</name>
<dbReference type="SUPFAM" id="SSF53067">
    <property type="entry name" value="Actin-like ATPase domain"/>
    <property type="match status" value="2"/>
</dbReference>
<comment type="similarity">
    <text evidence="1">Belongs to the KAE1 / TsaD family. TsaB subfamily.</text>
</comment>
<evidence type="ECO:0000259" key="4">
    <source>
        <dbReference type="Pfam" id="PF00814"/>
    </source>
</evidence>
<dbReference type="Pfam" id="PF00814">
    <property type="entry name" value="TsaD"/>
    <property type="match status" value="1"/>
</dbReference>
<dbReference type="OrthoDB" id="9809995at2"/>
<feature type="domain" description="Gcp-like" evidence="4">
    <location>
        <begin position="44"/>
        <end position="176"/>
    </location>
</feature>